<dbReference type="Proteomes" id="UP000298213">
    <property type="component" value="Unassembled WGS sequence"/>
</dbReference>
<sequence length="182" mass="19745">MRLTVGEHVASGYGALFGLLLLWVAMTMALNAGQWCPYRECRGFLPSGGASIRVIPISQWKPFVDDPGEFPVPAAAEPHCPSPAVGSSVVLAEAPLPEGFDPTADQGRPLFACVRLSESGRVIEARLLGSTNMPGVDKRLTKGIKRTWRFRADNSPIDSARWHRVRLNKGPVGGSFPAFYLE</sequence>
<evidence type="ECO:0000313" key="2">
    <source>
        <dbReference type="EMBL" id="TFI60249.1"/>
    </source>
</evidence>
<evidence type="ECO:0000256" key="1">
    <source>
        <dbReference type="SAM" id="Phobius"/>
    </source>
</evidence>
<keyword evidence="3" id="KW-1185">Reference proteome</keyword>
<evidence type="ECO:0000313" key="3">
    <source>
        <dbReference type="Proteomes" id="UP000298213"/>
    </source>
</evidence>
<dbReference type="RefSeq" id="WP_135082662.1">
    <property type="nucleotide sequence ID" value="NZ_SPDV01000001.1"/>
</dbReference>
<gene>
    <name evidence="2" type="ORF">E2493_00615</name>
</gene>
<accession>A0A4Y8ZYY3</accession>
<dbReference type="AlphaFoldDB" id="A0A4Y8ZYY3"/>
<keyword evidence="1" id="KW-0812">Transmembrane</keyword>
<reference evidence="2 3" key="1">
    <citation type="submission" date="2019-03" db="EMBL/GenBank/DDBJ databases">
        <title>Genome sequence of Sphingomonas sp. 17J27-24.</title>
        <authorList>
            <person name="Kim M."/>
            <person name="Maeng S."/>
            <person name="Sathiyaraj S."/>
        </authorList>
    </citation>
    <scope>NUCLEOTIDE SEQUENCE [LARGE SCALE GENOMIC DNA]</scope>
    <source>
        <strain evidence="2 3">17J27-24</strain>
    </source>
</reference>
<feature type="transmembrane region" description="Helical" evidence="1">
    <location>
        <begin position="12"/>
        <end position="32"/>
    </location>
</feature>
<dbReference type="EMBL" id="SPDV01000001">
    <property type="protein sequence ID" value="TFI60249.1"/>
    <property type="molecule type" value="Genomic_DNA"/>
</dbReference>
<keyword evidence="1" id="KW-1133">Transmembrane helix</keyword>
<name>A0A4Y8ZYY3_9SPHN</name>
<organism evidence="2 3">
    <name type="scientific">Sphingomonas parva</name>
    <dbReference type="NCBI Taxonomy" id="2555898"/>
    <lineage>
        <taxon>Bacteria</taxon>
        <taxon>Pseudomonadati</taxon>
        <taxon>Pseudomonadota</taxon>
        <taxon>Alphaproteobacteria</taxon>
        <taxon>Sphingomonadales</taxon>
        <taxon>Sphingomonadaceae</taxon>
        <taxon>Sphingomonas</taxon>
    </lineage>
</organism>
<keyword evidence="1" id="KW-0472">Membrane</keyword>
<comment type="caution">
    <text evidence="2">The sequence shown here is derived from an EMBL/GenBank/DDBJ whole genome shotgun (WGS) entry which is preliminary data.</text>
</comment>
<proteinExistence type="predicted"/>
<protein>
    <submittedName>
        <fullName evidence="2">Uncharacterized protein</fullName>
    </submittedName>
</protein>